<name>A0A9Q3B8J1_9BASI</name>
<dbReference type="EMBL" id="AVOT02000024">
    <property type="protein sequence ID" value="MBW0460535.1"/>
    <property type="molecule type" value="Genomic_DNA"/>
</dbReference>
<proteinExistence type="predicted"/>
<dbReference type="AlphaFoldDB" id="A0A9Q3B8J1"/>
<dbReference type="Proteomes" id="UP000765509">
    <property type="component" value="Unassembled WGS sequence"/>
</dbReference>
<comment type="caution">
    <text evidence="1">The sequence shown here is derived from an EMBL/GenBank/DDBJ whole genome shotgun (WGS) entry which is preliminary data.</text>
</comment>
<keyword evidence="2" id="KW-1185">Reference proteome</keyword>
<evidence type="ECO:0000313" key="2">
    <source>
        <dbReference type="Proteomes" id="UP000765509"/>
    </source>
</evidence>
<protein>
    <submittedName>
        <fullName evidence="1">Uncharacterized protein</fullName>
    </submittedName>
</protein>
<reference evidence="1" key="1">
    <citation type="submission" date="2021-03" db="EMBL/GenBank/DDBJ databases">
        <title>Draft genome sequence of rust myrtle Austropuccinia psidii MF-1, a brazilian biotype.</title>
        <authorList>
            <person name="Quecine M.C."/>
            <person name="Pachon D.M.R."/>
            <person name="Bonatelli M.L."/>
            <person name="Correr F.H."/>
            <person name="Franceschini L.M."/>
            <person name="Leite T.F."/>
            <person name="Margarido G.R.A."/>
            <person name="Almeida C.A."/>
            <person name="Ferrarezi J.A."/>
            <person name="Labate C.A."/>
        </authorList>
    </citation>
    <scope>NUCLEOTIDE SEQUENCE</scope>
    <source>
        <strain evidence="1">MF-1</strain>
    </source>
</reference>
<accession>A0A9Q3B8J1</accession>
<sequence length="108" mass="11912">MEAKDSRQQICISTSEYIKVLGPCSIMNLLKVLNMGPISKGGPSFQFLEGPPLLWIWVGLNNPVHTDEIGHQNYPWPPGGLQLPPHTADQAAWVVGSKKINRPQNGQK</sequence>
<organism evidence="1 2">
    <name type="scientific">Austropuccinia psidii MF-1</name>
    <dbReference type="NCBI Taxonomy" id="1389203"/>
    <lineage>
        <taxon>Eukaryota</taxon>
        <taxon>Fungi</taxon>
        <taxon>Dikarya</taxon>
        <taxon>Basidiomycota</taxon>
        <taxon>Pucciniomycotina</taxon>
        <taxon>Pucciniomycetes</taxon>
        <taxon>Pucciniales</taxon>
        <taxon>Sphaerophragmiaceae</taxon>
        <taxon>Austropuccinia</taxon>
    </lineage>
</organism>
<gene>
    <name evidence="1" type="ORF">O181_000250</name>
</gene>
<evidence type="ECO:0000313" key="1">
    <source>
        <dbReference type="EMBL" id="MBW0460535.1"/>
    </source>
</evidence>